<organism evidence="2 3">
    <name type="scientific">Fusobacterium ulcerans</name>
    <dbReference type="NCBI Taxonomy" id="861"/>
    <lineage>
        <taxon>Bacteria</taxon>
        <taxon>Fusobacteriati</taxon>
        <taxon>Fusobacteriota</taxon>
        <taxon>Fusobacteriia</taxon>
        <taxon>Fusobacteriales</taxon>
        <taxon>Fusobacteriaceae</taxon>
        <taxon>Fusobacterium</taxon>
    </lineage>
</organism>
<evidence type="ECO:0000313" key="2">
    <source>
        <dbReference type="EMBL" id="SQJ02592.1"/>
    </source>
</evidence>
<accession>A0AAX2J9Z4</accession>
<dbReference type="GO" id="GO:0006783">
    <property type="term" value="P:heme biosynthetic process"/>
    <property type="evidence" value="ECO:0007669"/>
    <property type="project" value="TreeGrafter"/>
</dbReference>
<dbReference type="InterPro" id="IPR052200">
    <property type="entry name" value="Protoporphyrinogen_IX_DH"/>
</dbReference>
<dbReference type="PANTHER" id="PTHR38030">
    <property type="entry name" value="PROTOPORPHYRINOGEN IX DEHYDROGENASE [MENAQUINONE]"/>
    <property type="match status" value="1"/>
</dbReference>
<dbReference type="Gene3D" id="3.40.50.360">
    <property type="match status" value="1"/>
</dbReference>
<name>A0AAX2J9Z4_9FUSO</name>
<dbReference type="AlphaFoldDB" id="A0AAX2J9Z4"/>
<dbReference type="RefSeq" id="WP_005977295.1">
    <property type="nucleotide sequence ID" value="NZ_CABKNW010000002.1"/>
</dbReference>
<dbReference type="PANTHER" id="PTHR38030:SF2">
    <property type="entry name" value="PROTOPORPHYRINOGEN IX DEHYDROGENASE [QUINONE]"/>
    <property type="match status" value="1"/>
</dbReference>
<protein>
    <submittedName>
        <fullName evidence="2">Flavodoxin</fullName>
    </submittedName>
</protein>
<dbReference type="EMBL" id="LS483487">
    <property type="protein sequence ID" value="SQJ02592.1"/>
    <property type="molecule type" value="Genomic_DNA"/>
</dbReference>
<proteinExistence type="predicted"/>
<dbReference type="GO" id="GO:0070819">
    <property type="term" value="F:menaquinone-dependent protoporphyrinogen oxidase activity"/>
    <property type="evidence" value="ECO:0007669"/>
    <property type="project" value="TreeGrafter"/>
</dbReference>
<feature type="domain" description="Flavodoxin-like" evidence="1">
    <location>
        <begin position="4"/>
        <end position="160"/>
    </location>
</feature>
<evidence type="ECO:0000313" key="3">
    <source>
        <dbReference type="Proteomes" id="UP000249008"/>
    </source>
</evidence>
<dbReference type="InterPro" id="IPR008254">
    <property type="entry name" value="Flavodoxin/NO_synth"/>
</dbReference>
<dbReference type="GeneID" id="78456046"/>
<dbReference type="InterPro" id="IPR029039">
    <property type="entry name" value="Flavoprotein-like_sf"/>
</dbReference>
<reference evidence="2 3" key="1">
    <citation type="submission" date="2018-06" db="EMBL/GenBank/DDBJ databases">
        <authorList>
            <consortium name="Pathogen Informatics"/>
            <person name="Doyle S."/>
        </authorList>
    </citation>
    <scope>NUCLEOTIDE SEQUENCE [LARGE SCALE GENOMIC DNA]</scope>
    <source>
        <strain evidence="2 3">NCTC12112</strain>
    </source>
</reference>
<evidence type="ECO:0000259" key="1">
    <source>
        <dbReference type="Pfam" id="PF12641"/>
    </source>
</evidence>
<dbReference type="GO" id="GO:0010181">
    <property type="term" value="F:FMN binding"/>
    <property type="evidence" value="ECO:0007669"/>
    <property type="project" value="InterPro"/>
</dbReference>
<sequence length="168" mass="18804">MKALVTYSTKTGNTKKVAESIAKAIDNAEIKDIAEVSNLDYDLIIVGTWIDKGTADTKALNFIKTIKNKNTAFFFTLGAYPDSQHALDCVENITKLFTENDNKVLGHFLCQGAIDPKLIEMMQTKFGPEHPHGPNPERIKRWADASLHPDETDLNNAYTYFKDLIAKL</sequence>
<dbReference type="Proteomes" id="UP000249008">
    <property type="component" value="Chromosome 1"/>
</dbReference>
<dbReference type="Pfam" id="PF12641">
    <property type="entry name" value="Flavodoxin_3"/>
    <property type="match status" value="1"/>
</dbReference>
<dbReference type="KEGG" id="ful:C4N20_14560"/>
<dbReference type="SUPFAM" id="SSF52218">
    <property type="entry name" value="Flavoproteins"/>
    <property type="match status" value="1"/>
</dbReference>
<gene>
    <name evidence="2" type="ORF">NCTC12112_01484</name>
</gene>